<keyword evidence="2" id="KW-1185">Reference proteome</keyword>
<organism evidence="1 2">
    <name type="scientific">Taklimakanibacter albus</name>
    <dbReference type="NCBI Taxonomy" id="2800327"/>
    <lineage>
        <taxon>Bacteria</taxon>
        <taxon>Pseudomonadati</taxon>
        <taxon>Pseudomonadota</taxon>
        <taxon>Alphaproteobacteria</taxon>
        <taxon>Hyphomicrobiales</taxon>
        <taxon>Aestuariivirgaceae</taxon>
        <taxon>Taklimakanibacter</taxon>
    </lineage>
</organism>
<evidence type="ECO:0000313" key="1">
    <source>
        <dbReference type="EMBL" id="MBK1869063.1"/>
    </source>
</evidence>
<dbReference type="EMBL" id="JAENHL010000007">
    <property type="protein sequence ID" value="MBK1869063.1"/>
    <property type="molecule type" value="Genomic_DNA"/>
</dbReference>
<comment type="caution">
    <text evidence="1">The sequence shown here is derived from an EMBL/GenBank/DDBJ whole genome shotgun (WGS) entry which is preliminary data.</text>
</comment>
<sequence>MTVPNYLRTPNIPTHRAWNSWAADRYLEMSHLPLGVKITPVFYAASIGKTTLMGPGSEIKLGRHEPDGSLIEASFAHGGTHLDWTCTKPSPFEITGAWKTAKFGEWGLRYWVVLALSQNDGALWHYDETARTAYCTIGPRTVAIKAKHAPLLVTAHESLDALRTEYETNGYWYLASRGESAKVLALRFNLEEAPENDFAVTIADRKEKAFARLAKPLPATTAPSRGPALDAMADIMGWNTIWDSVNHRPYITCSRNWDLKKFGGFGFWLNDTAINAFIVAQFDPDQARENLAMLLSAATPQGNLPCIMTGNDAWVDRTQTPLISFIVWQIYLRTGNRLFIDMAYQTLARNNEWIRDVRDGNGNGLLEFGSSDVGQGLYKGTKLAAKDESFMDNSPIHDEARWNEESRTLDSEDVGLNCLVCLDCEMLAHMARALGLSDEAKRHDAHAGTMRRKIGKHFWDDRRKIFANRLWSGAFVKSVAPTSFYPLLCGAASQEQTKHLLKALDDPKKFGGAFGLPSVSRDDPAVNDNVYWRGRIWPILNWLVWNGLERAGEFEAADRLVEKSWKLFTKSWDEGRLSPENYHPVSGEGLDQPDTDPFYSWSALLPFMQHARTMSFLPWQGWQLRNEGKDFAIGPVMSPLGSVTITRKGKTLTVRRGEDIVFSTDKQGRVAGPITSV</sequence>
<evidence type="ECO:0000313" key="2">
    <source>
        <dbReference type="Proteomes" id="UP000616151"/>
    </source>
</evidence>
<protein>
    <submittedName>
        <fullName evidence="1">Glycoside hydrolase family 37</fullName>
    </submittedName>
</protein>
<keyword evidence="1" id="KW-0378">Hydrolase</keyword>
<accession>A0ACC5R9J1</accession>
<dbReference type="Proteomes" id="UP000616151">
    <property type="component" value="Unassembled WGS sequence"/>
</dbReference>
<gene>
    <name evidence="1" type="ORF">JHL16_22075</name>
</gene>
<proteinExistence type="predicted"/>
<reference evidence="1" key="1">
    <citation type="submission" date="2021-01" db="EMBL/GenBank/DDBJ databases">
        <authorList>
            <person name="Sun Q."/>
        </authorList>
    </citation>
    <scope>NUCLEOTIDE SEQUENCE</scope>
    <source>
        <strain evidence="1">YIM B02566</strain>
    </source>
</reference>
<name>A0ACC5R9J1_9HYPH</name>